<feature type="DNA-binding region" description="H-T-H motif" evidence="2">
    <location>
        <begin position="25"/>
        <end position="44"/>
    </location>
</feature>
<dbReference type="Proteomes" id="UP001141933">
    <property type="component" value="Unassembled WGS sequence"/>
</dbReference>
<protein>
    <submittedName>
        <fullName evidence="4">TetR/AcrR family transcriptional regulator</fullName>
    </submittedName>
</protein>
<evidence type="ECO:0000313" key="5">
    <source>
        <dbReference type="Proteomes" id="UP001141933"/>
    </source>
</evidence>
<feature type="domain" description="HTH tetR-type" evidence="3">
    <location>
        <begin position="2"/>
        <end position="62"/>
    </location>
</feature>
<evidence type="ECO:0000259" key="3">
    <source>
        <dbReference type="PROSITE" id="PS50977"/>
    </source>
</evidence>
<keyword evidence="5" id="KW-1185">Reference proteome</keyword>
<organism evidence="4 5">
    <name type="scientific">Phocaeicola acetigenes</name>
    <dbReference type="NCBI Taxonomy" id="3016083"/>
    <lineage>
        <taxon>Bacteria</taxon>
        <taxon>Pseudomonadati</taxon>
        <taxon>Bacteroidota</taxon>
        <taxon>Bacteroidia</taxon>
        <taxon>Bacteroidales</taxon>
        <taxon>Bacteroidaceae</taxon>
        <taxon>Phocaeicola</taxon>
    </lineage>
</organism>
<dbReference type="InterPro" id="IPR001647">
    <property type="entry name" value="HTH_TetR"/>
</dbReference>
<dbReference type="Gene3D" id="1.10.357.10">
    <property type="entry name" value="Tetracycline Repressor, domain 2"/>
    <property type="match status" value="1"/>
</dbReference>
<gene>
    <name evidence="4" type="ORF">O6P32_00185</name>
</gene>
<evidence type="ECO:0000256" key="1">
    <source>
        <dbReference type="ARBA" id="ARBA00023125"/>
    </source>
</evidence>
<dbReference type="PROSITE" id="PS50977">
    <property type="entry name" value="HTH_TETR_2"/>
    <property type="match status" value="1"/>
</dbReference>
<dbReference type="SUPFAM" id="SSF46689">
    <property type="entry name" value="Homeodomain-like"/>
    <property type="match status" value="1"/>
</dbReference>
<dbReference type="Pfam" id="PF00440">
    <property type="entry name" value="TetR_N"/>
    <property type="match status" value="1"/>
</dbReference>
<dbReference type="EMBL" id="JAPZVM010000001">
    <property type="protein sequence ID" value="MCZ8371132.1"/>
    <property type="molecule type" value="Genomic_DNA"/>
</dbReference>
<comment type="caution">
    <text evidence="4">The sequence shown here is derived from an EMBL/GenBank/DDBJ whole genome shotgun (WGS) entry which is preliminary data.</text>
</comment>
<dbReference type="RefSeq" id="WP_269876226.1">
    <property type="nucleotide sequence ID" value="NZ_JAPZVM010000001.1"/>
</dbReference>
<dbReference type="PRINTS" id="PR00455">
    <property type="entry name" value="HTHTETR"/>
</dbReference>
<dbReference type="InterPro" id="IPR009057">
    <property type="entry name" value="Homeodomain-like_sf"/>
</dbReference>
<reference evidence="4" key="1">
    <citation type="submission" date="2022-12" db="EMBL/GenBank/DDBJ databases">
        <title>Phocaeicola acetigenes sp. nov., isolated feces from a healthy human.</title>
        <authorList>
            <person name="Do H."/>
            <person name="Ha Y.B."/>
            <person name="Kim J.-S."/>
            <person name="Suh M.K."/>
            <person name="Kim H.S."/>
            <person name="Lee J.-S."/>
        </authorList>
    </citation>
    <scope>NUCLEOTIDE SEQUENCE</scope>
    <source>
        <strain evidence="4">KGMB11183</strain>
    </source>
</reference>
<proteinExistence type="predicted"/>
<accession>A0ABT4PDK9</accession>
<evidence type="ECO:0000256" key="2">
    <source>
        <dbReference type="PROSITE-ProRule" id="PRU00335"/>
    </source>
</evidence>
<evidence type="ECO:0000313" key="4">
    <source>
        <dbReference type="EMBL" id="MCZ8371132.1"/>
    </source>
</evidence>
<keyword evidence="1 2" id="KW-0238">DNA-binding</keyword>
<name>A0ABT4PDK9_9BACT</name>
<sequence>MNDVKKKILTKSSELFVKQGVRRTSMDEISSSLSISKRTVYECFRSKEELLKICVLNRIEEYKNEVEIKTRGGTGRGCNKVFKFVAIYSAD</sequence>